<feature type="transmembrane region" description="Helical" evidence="6">
    <location>
        <begin position="536"/>
        <end position="556"/>
    </location>
</feature>
<feature type="transmembrane region" description="Helical" evidence="6">
    <location>
        <begin position="198"/>
        <end position="221"/>
    </location>
</feature>
<dbReference type="CDD" id="cd17502">
    <property type="entry name" value="MFS_Azr1_MDR_like"/>
    <property type="match status" value="1"/>
</dbReference>
<dbReference type="PROSITE" id="PS50850">
    <property type="entry name" value="MFS"/>
    <property type="match status" value="1"/>
</dbReference>
<gene>
    <name evidence="8" type="ORF">CORC01_07855</name>
</gene>
<dbReference type="GO" id="GO:0005886">
    <property type="term" value="C:plasma membrane"/>
    <property type="evidence" value="ECO:0007669"/>
    <property type="project" value="TreeGrafter"/>
</dbReference>
<evidence type="ECO:0000313" key="8">
    <source>
        <dbReference type="EMBL" id="OHE96888.1"/>
    </source>
</evidence>
<dbReference type="FunFam" id="1.20.1720.10:FF:000012">
    <property type="entry name" value="MFS toxin efflux pump (AflT)"/>
    <property type="match status" value="1"/>
</dbReference>
<feature type="region of interest" description="Disordered" evidence="5">
    <location>
        <begin position="1"/>
        <end position="32"/>
    </location>
</feature>
<dbReference type="Gene3D" id="1.20.1250.20">
    <property type="entry name" value="MFS general substrate transporter like domains"/>
    <property type="match status" value="1"/>
</dbReference>
<feature type="non-terminal residue" evidence="8">
    <location>
        <position position="1"/>
    </location>
</feature>
<comment type="subcellular location">
    <subcellularLocation>
        <location evidence="1">Membrane</location>
        <topology evidence="1">Multi-pass membrane protein</topology>
    </subcellularLocation>
</comment>
<name>A0A1G4B613_9PEZI</name>
<dbReference type="InterPro" id="IPR036259">
    <property type="entry name" value="MFS_trans_sf"/>
</dbReference>
<feature type="transmembrane region" description="Helical" evidence="6">
    <location>
        <begin position="375"/>
        <end position="396"/>
    </location>
</feature>
<proteinExistence type="predicted"/>
<feature type="transmembrane region" description="Helical" evidence="6">
    <location>
        <begin position="171"/>
        <end position="192"/>
    </location>
</feature>
<feature type="transmembrane region" description="Helical" evidence="6">
    <location>
        <begin position="311"/>
        <end position="332"/>
    </location>
</feature>
<dbReference type="AlphaFoldDB" id="A0A1G4B613"/>
<dbReference type="RefSeq" id="XP_022474044.1">
    <property type="nucleotide sequence ID" value="XM_022619490.1"/>
</dbReference>
<dbReference type="PANTHER" id="PTHR23501">
    <property type="entry name" value="MAJOR FACILITATOR SUPERFAMILY"/>
    <property type="match status" value="1"/>
</dbReference>
<dbReference type="Proteomes" id="UP000176998">
    <property type="component" value="Unassembled WGS sequence"/>
</dbReference>
<feature type="transmembrane region" description="Helical" evidence="6">
    <location>
        <begin position="456"/>
        <end position="482"/>
    </location>
</feature>
<evidence type="ECO:0000256" key="5">
    <source>
        <dbReference type="SAM" id="MobiDB-lite"/>
    </source>
</evidence>
<dbReference type="PANTHER" id="PTHR23501:SF199">
    <property type="entry name" value="MFS EFFLUX TRANSPORTER INPD-RELATED"/>
    <property type="match status" value="1"/>
</dbReference>
<evidence type="ECO:0000313" key="9">
    <source>
        <dbReference type="Proteomes" id="UP000176998"/>
    </source>
</evidence>
<evidence type="ECO:0000256" key="4">
    <source>
        <dbReference type="ARBA" id="ARBA00023136"/>
    </source>
</evidence>
<keyword evidence="2 6" id="KW-0812">Transmembrane</keyword>
<protein>
    <submittedName>
        <fullName evidence="8">MFS transporter</fullName>
    </submittedName>
</protein>
<feature type="compositionally biased region" description="Basic and acidic residues" evidence="5">
    <location>
        <begin position="16"/>
        <end position="27"/>
    </location>
</feature>
<feature type="compositionally biased region" description="Polar residues" evidence="5">
    <location>
        <begin position="1"/>
        <end position="14"/>
    </location>
</feature>
<evidence type="ECO:0000256" key="6">
    <source>
        <dbReference type="SAM" id="Phobius"/>
    </source>
</evidence>
<feature type="transmembrane region" description="Helical" evidence="6">
    <location>
        <begin position="112"/>
        <end position="132"/>
    </location>
</feature>
<dbReference type="GeneID" id="34561000"/>
<dbReference type="Pfam" id="PF07690">
    <property type="entry name" value="MFS_1"/>
    <property type="match status" value="1"/>
</dbReference>
<accession>A0A1G4B613</accession>
<evidence type="ECO:0000256" key="2">
    <source>
        <dbReference type="ARBA" id="ARBA00022692"/>
    </source>
</evidence>
<comment type="caution">
    <text evidence="8">The sequence shown here is derived from an EMBL/GenBank/DDBJ whole genome shotgun (WGS) entry which is preliminary data.</text>
</comment>
<dbReference type="GO" id="GO:0022857">
    <property type="term" value="F:transmembrane transporter activity"/>
    <property type="evidence" value="ECO:0007669"/>
    <property type="project" value="InterPro"/>
</dbReference>
<feature type="transmembrane region" description="Helical" evidence="6">
    <location>
        <begin position="85"/>
        <end position="105"/>
    </location>
</feature>
<feature type="transmembrane region" description="Helical" evidence="6">
    <location>
        <begin position="241"/>
        <end position="260"/>
    </location>
</feature>
<feature type="transmembrane region" description="Helical" evidence="6">
    <location>
        <begin position="138"/>
        <end position="159"/>
    </location>
</feature>
<dbReference type="OrthoDB" id="10021397at2759"/>
<feature type="region of interest" description="Disordered" evidence="5">
    <location>
        <begin position="563"/>
        <end position="582"/>
    </location>
</feature>
<evidence type="ECO:0000256" key="3">
    <source>
        <dbReference type="ARBA" id="ARBA00022989"/>
    </source>
</evidence>
<dbReference type="EMBL" id="MJBS01000064">
    <property type="protein sequence ID" value="OHE96888.1"/>
    <property type="molecule type" value="Genomic_DNA"/>
</dbReference>
<feature type="transmembrane region" description="Helical" evidence="6">
    <location>
        <begin position="424"/>
        <end position="444"/>
    </location>
</feature>
<dbReference type="Gene3D" id="1.20.1720.10">
    <property type="entry name" value="Multidrug resistance protein D"/>
    <property type="match status" value="1"/>
</dbReference>
<organism evidence="8 9">
    <name type="scientific">Colletotrichum orchidophilum</name>
    <dbReference type="NCBI Taxonomy" id="1209926"/>
    <lineage>
        <taxon>Eukaryota</taxon>
        <taxon>Fungi</taxon>
        <taxon>Dikarya</taxon>
        <taxon>Ascomycota</taxon>
        <taxon>Pezizomycotina</taxon>
        <taxon>Sordariomycetes</taxon>
        <taxon>Hypocreomycetidae</taxon>
        <taxon>Glomerellales</taxon>
        <taxon>Glomerellaceae</taxon>
        <taxon>Colletotrichum</taxon>
    </lineage>
</organism>
<keyword evidence="9" id="KW-1185">Reference proteome</keyword>
<feature type="transmembrane region" description="Helical" evidence="6">
    <location>
        <begin position="45"/>
        <end position="65"/>
    </location>
</feature>
<sequence length="582" mass="63182">NFSPRTNASNSIPRTSGERFSDPELDKTSPGQDVAAGTYPTGASLAIITIGLFLAVLCFGLDRSILGTAIPVITSEFQSLPDVAWYGSAYLFTMCSFQLFVGKLYAEFNAKWVFLVALLIFEVGSVVCAVAPSSVVLIVGRAISGVGAAGLMSGALIILARSVPLHRRPQFTAAVGAAGGISQCIAPTLGGVFVDKATWRWCFWINLPLGGVTFLVILFLLKLPPQEKKQTHSLREFVQNFDFLGTLLLIPWIICLLLALQWGGTEYPWSNWRIILCWCLFAVCFLSWAFVQYREGDKATVPFRILFQRSMACACWLMLLLFSLLFIEVYYIPIWLQAVKNHSAYQSGIDLLASSVSLSVATILSGFLTSRIGYYVPQLIASSVIASVGSGLIYSFNENTSTGLWYFYTSHSGFNNSRYANKCFRIASLVLMGVGVGLGGQQTLIAVQTVFDGRDVALATSLLIFLQSLGGTVFLAVAQNIFHSRLIAELNRNVPNVNPAVVIDAGGSGLVESMRSIYPDSVDGIIGAYNRALQNVFLIATVLGCLTVFGCVFIELKSVKKNKPEKNGQARGQTEGNGEAEK</sequence>
<keyword evidence="3 6" id="KW-1133">Transmembrane helix</keyword>
<dbReference type="SUPFAM" id="SSF103473">
    <property type="entry name" value="MFS general substrate transporter"/>
    <property type="match status" value="1"/>
</dbReference>
<reference evidence="8 9" key="1">
    <citation type="submission" date="2016-09" db="EMBL/GenBank/DDBJ databases">
        <authorList>
            <person name="Capua I."/>
            <person name="De Benedictis P."/>
            <person name="Joannis T."/>
            <person name="Lombin L.H."/>
            <person name="Cattoli G."/>
        </authorList>
    </citation>
    <scope>NUCLEOTIDE SEQUENCE [LARGE SCALE GENOMIC DNA]</scope>
    <source>
        <strain evidence="8 9">IMI 309357</strain>
    </source>
</reference>
<keyword evidence="4 6" id="KW-0472">Membrane</keyword>
<evidence type="ECO:0000259" key="7">
    <source>
        <dbReference type="PROSITE" id="PS50850"/>
    </source>
</evidence>
<dbReference type="InterPro" id="IPR011701">
    <property type="entry name" value="MFS"/>
</dbReference>
<evidence type="ECO:0000256" key="1">
    <source>
        <dbReference type="ARBA" id="ARBA00004141"/>
    </source>
</evidence>
<feature type="transmembrane region" description="Helical" evidence="6">
    <location>
        <begin position="272"/>
        <end position="291"/>
    </location>
</feature>
<dbReference type="InterPro" id="IPR020846">
    <property type="entry name" value="MFS_dom"/>
</dbReference>
<feature type="domain" description="Major facilitator superfamily (MFS) profile" evidence="7">
    <location>
        <begin position="48"/>
        <end position="559"/>
    </location>
</feature>